<feature type="transmembrane region" description="Helical" evidence="1">
    <location>
        <begin position="69"/>
        <end position="90"/>
    </location>
</feature>
<dbReference type="EMBL" id="JADQTO010000017">
    <property type="protein sequence ID" value="MBG0565982.1"/>
    <property type="molecule type" value="Genomic_DNA"/>
</dbReference>
<dbReference type="Proteomes" id="UP000598146">
    <property type="component" value="Unassembled WGS sequence"/>
</dbReference>
<sequence>MRDRNAAARNLRLDAAYCAICAALLALLAAPAATRLALPPAVVLTAAAAVGVWALTLHLAAGRRRLRPWLIGVLTANVLAAGAIGAAAAIRPWDALVTLLLAAVAVEVAGFAVSQAALLRRGRLA</sequence>
<name>A0A931CDI2_9ACTN</name>
<keyword evidence="1" id="KW-1133">Transmembrane helix</keyword>
<dbReference type="AlphaFoldDB" id="A0A931CDI2"/>
<organism evidence="2 3">
    <name type="scientific">Actinoplanes aureus</name>
    <dbReference type="NCBI Taxonomy" id="2792083"/>
    <lineage>
        <taxon>Bacteria</taxon>
        <taxon>Bacillati</taxon>
        <taxon>Actinomycetota</taxon>
        <taxon>Actinomycetes</taxon>
        <taxon>Micromonosporales</taxon>
        <taxon>Micromonosporaceae</taxon>
        <taxon>Actinoplanes</taxon>
    </lineage>
</organism>
<keyword evidence="3" id="KW-1185">Reference proteome</keyword>
<gene>
    <name evidence="2" type="ORF">I4J89_31500</name>
</gene>
<evidence type="ECO:0000313" key="2">
    <source>
        <dbReference type="EMBL" id="MBG0565982.1"/>
    </source>
</evidence>
<protein>
    <submittedName>
        <fullName evidence="2">Uncharacterized protein</fullName>
    </submittedName>
</protein>
<keyword evidence="1" id="KW-0812">Transmembrane</keyword>
<feature type="transmembrane region" description="Helical" evidence="1">
    <location>
        <begin position="12"/>
        <end position="30"/>
    </location>
</feature>
<evidence type="ECO:0000256" key="1">
    <source>
        <dbReference type="SAM" id="Phobius"/>
    </source>
</evidence>
<accession>A0A931CDI2</accession>
<feature type="transmembrane region" description="Helical" evidence="1">
    <location>
        <begin position="36"/>
        <end position="57"/>
    </location>
</feature>
<evidence type="ECO:0000313" key="3">
    <source>
        <dbReference type="Proteomes" id="UP000598146"/>
    </source>
</evidence>
<feature type="transmembrane region" description="Helical" evidence="1">
    <location>
        <begin position="96"/>
        <end position="119"/>
    </location>
</feature>
<comment type="caution">
    <text evidence="2">The sequence shown here is derived from an EMBL/GenBank/DDBJ whole genome shotgun (WGS) entry which is preliminary data.</text>
</comment>
<proteinExistence type="predicted"/>
<reference evidence="2" key="1">
    <citation type="submission" date="2020-11" db="EMBL/GenBank/DDBJ databases">
        <title>Isolation and identification of active actinomycetes.</title>
        <authorList>
            <person name="Sun X."/>
        </authorList>
    </citation>
    <scope>NUCLEOTIDE SEQUENCE</scope>
    <source>
        <strain evidence="2">NEAU-A11</strain>
    </source>
</reference>
<dbReference type="RefSeq" id="WP_196417742.1">
    <property type="nucleotide sequence ID" value="NZ_JADQTO010000017.1"/>
</dbReference>
<keyword evidence="1" id="KW-0472">Membrane</keyword>